<proteinExistence type="predicted"/>
<evidence type="ECO:0000313" key="4">
    <source>
        <dbReference type="Proteomes" id="UP000054053"/>
    </source>
</evidence>
<reference evidence="4" key="1">
    <citation type="journal article" date="2016" name="Genome Announc.">
        <title>Genome sequence of Ustilaginoidea virens IPU010, a rice pathogenic fungus causing false smut.</title>
        <authorList>
            <person name="Kumagai T."/>
            <person name="Ishii T."/>
            <person name="Terai G."/>
            <person name="Umemura M."/>
            <person name="Machida M."/>
            <person name="Asai K."/>
        </authorList>
    </citation>
    <scope>NUCLEOTIDE SEQUENCE [LARGE SCALE GENOMIC DNA]</scope>
    <source>
        <strain evidence="4">IPU010</strain>
    </source>
</reference>
<accession>A0A1B5KV04</accession>
<dbReference type="Proteomes" id="UP000054053">
    <property type="component" value="Unassembled WGS sequence"/>
</dbReference>
<keyword evidence="2" id="KW-0472">Membrane</keyword>
<name>A0A1B5KV04_USTVR</name>
<evidence type="ECO:0000256" key="2">
    <source>
        <dbReference type="SAM" id="Phobius"/>
    </source>
</evidence>
<sequence>MGFLDPFTNAGASRPSKHRRDASRSRKKPSPRSRSSSRTRGASSAAEGLGGGPTGDSHYGKRNSSTGSFFGVLLLVVVPLLTTGVLGGLLARFGLRIPPVLERLAGLASRAAAGDSLGLVGDAVRMAGDMGGSERRAGHAARASSVGAGTPHGEVRWERRTSYGSYGGDLYSGQRGGRGYRGDGRHRGDYPGGGDWWGDAVADFAKRWF</sequence>
<dbReference type="AlphaFoldDB" id="A0A1B5KV04"/>
<evidence type="ECO:0000256" key="1">
    <source>
        <dbReference type="SAM" id="MobiDB-lite"/>
    </source>
</evidence>
<organism evidence="3 4">
    <name type="scientific">Ustilaginoidea virens</name>
    <name type="common">Rice false smut fungus</name>
    <name type="synonym">Villosiclava virens</name>
    <dbReference type="NCBI Taxonomy" id="1159556"/>
    <lineage>
        <taxon>Eukaryota</taxon>
        <taxon>Fungi</taxon>
        <taxon>Dikarya</taxon>
        <taxon>Ascomycota</taxon>
        <taxon>Pezizomycotina</taxon>
        <taxon>Sordariomycetes</taxon>
        <taxon>Hypocreomycetidae</taxon>
        <taxon>Hypocreales</taxon>
        <taxon>Clavicipitaceae</taxon>
        <taxon>Ustilaginoidea</taxon>
    </lineage>
</organism>
<protein>
    <submittedName>
        <fullName evidence="3">Uncharacterized protein</fullName>
    </submittedName>
</protein>
<comment type="caution">
    <text evidence="3">The sequence shown here is derived from an EMBL/GenBank/DDBJ whole genome shotgun (WGS) entry which is preliminary data.</text>
</comment>
<feature type="region of interest" description="Disordered" evidence="1">
    <location>
        <begin position="1"/>
        <end position="60"/>
    </location>
</feature>
<feature type="compositionally biased region" description="Low complexity" evidence="1">
    <location>
        <begin position="38"/>
        <end position="47"/>
    </location>
</feature>
<evidence type="ECO:0000313" key="3">
    <source>
        <dbReference type="EMBL" id="GAO13776.1"/>
    </source>
</evidence>
<gene>
    <name evidence="3" type="ORF">UVI_02005010</name>
</gene>
<feature type="transmembrane region" description="Helical" evidence="2">
    <location>
        <begin position="69"/>
        <end position="91"/>
    </location>
</feature>
<dbReference type="EMBL" id="BBTG02000002">
    <property type="protein sequence ID" value="GAO13776.1"/>
    <property type="molecule type" value="Genomic_DNA"/>
</dbReference>
<keyword evidence="2" id="KW-1133">Transmembrane helix</keyword>
<feature type="compositionally biased region" description="Basic residues" evidence="1">
    <location>
        <begin position="15"/>
        <end position="37"/>
    </location>
</feature>
<keyword evidence="2" id="KW-0812">Transmembrane</keyword>